<comment type="caution">
    <text evidence="9">Lacks conserved residue(s) required for the propagation of feature annotation.</text>
</comment>
<name>A0ABQ0GAD6_9PEZI</name>
<organism evidence="13 14">
    <name type="scientific">Madurella fahalii</name>
    <dbReference type="NCBI Taxonomy" id="1157608"/>
    <lineage>
        <taxon>Eukaryota</taxon>
        <taxon>Fungi</taxon>
        <taxon>Dikarya</taxon>
        <taxon>Ascomycota</taxon>
        <taxon>Pezizomycotina</taxon>
        <taxon>Sordariomycetes</taxon>
        <taxon>Sordariomycetidae</taxon>
        <taxon>Sordariales</taxon>
        <taxon>Sordariales incertae sedis</taxon>
        <taxon>Madurella</taxon>
    </lineage>
</organism>
<evidence type="ECO:0000256" key="5">
    <source>
        <dbReference type="ARBA" id="ARBA00022622"/>
    </source>
</evidence>
<evidence type="ECO:0000256" key="6">
    <source>
        <dbReference type="ARBA" id="ARBA00022729"/>
    </source>
</evidence>
<dbReference type="PROSITE" id="PS52012">
    <property type="entry name" value="CFEM"/>
    <property type="match status" value="1"/>
</dbReference>
<feature type="region of interest" description="Disordered" evidence="10">
    <location>
        <begin position="224"/>
        <end position="250"/>
    </location>
</feature>
<evidence type="ECO:0000256" key="9">
    <source>
        <dbReference type="PROSITE-ProRule" id="PRU01356"/>
    </source>
</evidence>
<evidence type="ECO:0000256" key="10">
    <source>
        <dbReference type="SAM" id="MobiDB-lite"/>
    </source>
</evidence>
<feature type="chain" id="PRO_5046967568" description="CFEM domain-containing protein" evidence="11">
    <location>
        <begin position="31"/>
        <end position="280"/>
    </location>
</feature>
<comment type="subcellular location">
    <subcellularLocation>
        <location evidence="1">Membrane</location>
        <topology evidence="1">Lipid-anchor</topology>
        <topology evidence="1">GPI-anchor</topology>
    </subcellularLocation>
    <subcellularLocation>
        <location evidence="2">Secreted</location>
    </subcellularLocation>
</comment>
<protein>
    <recommendedName>
        <fullName evidence="12">CFEM domain-containing protein</fullName>
    </recommendedName>
</protein>
<proteinExistence type="inferred from homology"/>
<accession>A0ABQ0GAD6</accession>
<dbReference type="Proteomes" id="UP001628179">
    <property type="component" value="Unassembled WGS sequence"/>
</dbReference>
<keyword evidence="9" id="KW-0408">Iron</keyword>
<dbReference type="InterPro" id="IPR008427">
    <property type="entry name" value="Extracellular_membr_CFEM_dom"/>
</dbReference>
<comment type="similarity">
    <text evidence="3">Belongs to the RBT5 family.</text>
</comment>
<evidence type="ECO:0000313" key="13">
    <source>
        <dbReference type="EMBL" id="GAB1314722.1"/>
    </source>
</evidence>
<keyword evidence="5" id="KW-0472">Membrane</keyword>
<evidence type="ECO:0000256" key="8">
    <source>
        <dbReference type="ARBA" id="ARBA00023288"/>
    </source>
</evidence>
<evidence type="ECO:0000256" key="2">
    <source>
        <dbReference type="ARBA" id="ARBA00004613"/>
    </source>
</evidence>
<keyword evidence="5" id="KW-0325">Glycoprotein</keyword>
<sequence length="280" mass="29706">MDQLTHVRPPLCALTSVIFCLVFLTPRASAQDPTVSLSTYTAYSVQRTCVQQCLIGPHTDGAPGVIRDLGCTVPMLDSCYCRTAMAAEVSAGMATCISSYCGNKTADLSAALSLYDHYCAGDLTVVTSAATVSLDSDNEMAAQRDCVRGCMMSRPPDGGTNLPRALQCTASPAYDDCLCRPDLTTEANSHLTSCVNEWCPGNTAEIASAVSLYGSYCNAARQAVPTDSNGVDESHTAATPGGSSTNGKGPLLPDKCYTAIDFVLTWTTIHRPPHRDRIER</sequence>
<evidence type="ECO:0000256" key="7">
    <source>
        <dbReference type="ARBA" id="ARBA00023157"/>
    </source>
</evidence>
<gene>
    <name evidence="13" type="ORF">MFIFM68171_04932</name>
</gene>
<evidence type="ECO:0000256" key="1">
    <source>
        <dbReference type="ARBA" id="ARBA00004589"/>
    </source>
</evidence>
<keyword evidence="9" id="KW-0479">Metal-binding</keyword>
<keyword evidence="6 11" id="KW-0732">Signal</keyword>
<evidence type="ECO:0000256" key="3">
    <source>
        <dbReference type="ARBA" id="ARBA00010031"/>
    </source>
</evidence>
<keyword evidence="9" id="KW-0349">Heme</keyword>
<evidence type="ECO:0000313" key="14">
    <source>
        <dbReference type="Proteomes" id="UP001628179"/>
    </source>
</evidence>
<dbReference type="GeneID" id="98175675"/>
<feature type="signal peptide" evidence="11">
    <location>
        <begin position="1"/>
        <end position="30"/>
    </location>
</feature>
<keyword evidence="4" id="KW-0964">Secreted</keyword>
<keyword evidence="8" id="KW-0449">Lipoprotein</keyword>
<keyword evidence="14" id="KW-1185">Reference proteome</keyword>
<comment type="caution">
    <text evidence="13">The sequence shown here is derived from an EMBL/GenBank/DDBJ whole genome shotgun (WGS) entry which is preliminary data.</text>
</comment>
<dbReference type="RefSeq" id="XP_070916453.1">
    <property type="nucleotide sequence ID" value="XM_071060352.1"/>
</dbReference>
<evidence type="ECO:0000259" key="12">
    <source>
        <dbReference type="PROSITE" id="PS52012"/>
    </source>
</evidence>
<reference evidence="13 14" key="1">
    <citation type="submission" date="2024-09" db="EMBL/GenBank/DDBJ databases">
        <title>Itraconazole resistance in Madurella fahalii resulting from another homologue of gene encoding cytochrome P450 14-alpha sterol demethylase (CYP51).</title>
        <authorList>
            <person name="Yoshioka I."/>
            <person name="Fahal A.H."/>
            <person name="Kaneko S."/>
            <person name="Yaguchi T."/>
        </authorList>
    </citation>
    <scope>NUCLEOTIDE SEQUENCE [LARGE SCALE GENOMIC DNA]</scope>
    <source>
        <strain evidence="13 14">IFM 68171</strain>
    </source>
</reference>
<dbReference type="EMBL" id="BAAFSV010000002">
    <property type="protein sequence ID" value="GAB1314722.1"/>
    <property type="molecule type" value="Genomic_DNA"/>
</dbReference>
<evidence type="ECO:0000256" key="4">
    <source>
        <dbReference type="ARBA" id="ARBA00022525"/>
    </source>
</evidence>
<keyword evidence="5" id="KW-0336">GPI-anchor</keyword>
<evidence type="ECO:0000256" key="11">
    <source>
        <dbReference type="SAM" id="SignalP"/>
    </source>
</evidence>
<keyword evidence="7" id="KW-1015">Disulfide bond</keyword>
<feature type="binding site" description="axial binding residue" evidence="9">
    <location>
        <position position="175"/>
    </location>
    <ligand>
        <name>heme</name>
        <dbReference type="ChEBI" id="CHEBI:30413"/>
    </ligand>
    <ligandPart>
        <name>Fe</name>
        <dbReference type="ChEBI" id="CHEBI:18248"/>
    </ligandPart>
</feature>
<feature type="domain" description="CFEM" evidence="12">
    <location>
        <begin position="118"/>
        <end position="244"/>
    </location>
</feature>